<dbReference type="Pfam" id="PF00085">
    <property type="entry name" value="Thioredoxin"/>
    <property type="match status" value="1"/>
</dbReference>
<dbReference type="AlphaFoldDB" id="A0A7S0XHR3"/>
<proteinExistence type="predicted"/>
<dbReference type="SUPFAM" id="SSF52833">
    <property type="entry name" value="Thioredoxin-like"/>
    <property type="match status" value="1"/>
</dbReference>
<dbReference type="InterPro" id="IPR019734">
    <property type="entry name" value="TPR_rpt"/>
</dbReference>
<protein>
    <recommendedName>
        <fullName evidence="2">Thioredoxin domain-containing protein</fullName>
    </recommendedName>
</protein>
<dbReference type="PANTHER" id="PTHR46050">
    <property type="entry name" value="TPR REPEAT-CONTAINING THIOREDOXIN"/>
    <property type="match status" value="1"/>
</dbReference>
<dbReference type="PANTHER" id="PTHR46050:SF29">
    <property type="entry name" value="TPR REPEAT-CONTAINING THIOREDOXIN TTL4"/>
    <property type="match status" value="1"/>
</dbReference>
<dbReference type="PROSITE" id="PS00194">
    <property type="entry name" value="THIOREDOXIN_1"/>
    <property type="match status" value="1"/>
</dbReference>
<dbReference type="InterPro" id="IPR013766">
    <property type="entry name" value="Thioredoxin_domain"/>
</dbReference>
<organism evidence="3">
    <name type="scientific">Mantoniella antarctica</name>
    <dbReference type="NCBI Taxonomy" id="81844"/>
    <lineage>
        <taxon>Eukaryota</taxon>
        <taxon>Viridiplantae</taxon>
        <taxon>Chlorophyta</taxon>
        <taxon>Mamiellophyceae</taxon>
        <taxon>Mamiellales</taxon>
        <taxon>Mamiellaceae</taxon>
        <taxon>Mantoniella</taxon>
    </lineage>
</organism>
<dbReference type="EMBL" id="HBFC01037417">
    <property type="protein sequence ID" value="CAD8723047.1"/>
    <property type="molecule type" value="Transcribed_RNA"/>
</dbReference>
<reference evidence="3" key="1">
    <citation type="submission" date="2021-01" db="EMBL/GenBank/DDBJ databases">
        <authorList>
            <person name="Corre E."/>
            <person name="Pelletier E."/>
            <person name="Niang G."/>
            <person name="Scheremetjew M."/>
            <person name="Finn R."/>
            <person name="Kale V."/>
            <person name="Holt S."/>
            <person name="Cochrane G."/>
            <person name="Meng A."/>
            <person name="Brown T."/>
            <person name="Cohen L."/>
        </authorList>
    </citation>
    <scope>NUCLEOTIDE SEQUENCE</scope>
    <source>
        <strain evidence="3">SL-175</strain>
    </source>
</reference>
<dbReference type="InterPro" id="IPR044534">
    <property type="entry name" value="TTL1-4"/>
</dbReference>
<dbReference type="Pfam" id="PF13432">
    <property type="entry name" value="TPR_16"/>
    <property type="match status" value="1"/>
</dbReference>
<dbReference type="PRINTS" id="PR00421">
    <property type="entry name" value="THIOREDOXIN"/>
</dbReference>
<gene>
    <name evidence="3" type="ORF">MANT1106_LOCUS22263</name>
</gene>
<dbReference type="FunFam" id="3.40.30.10:FF:000245">
    <property type="entry name" value="Thioredoxin"/>
    <property type="match status" value="1"/>
</dbReference>
<dbReference type="InterPro" id="IPR011990">
    <property type="entry name" value="TPR-like_helical_dom_sf"/>
</dbReference>
<dbReference type="Gene3D" id="3.40.30.10">
    <property type="entry name" value="Glutaredoxin"/>
    <property type="match status" value="1"/>
</dbReference>
<evidence type="ECO:0000256" key="1">
    <source>
        <dbReference type="ARBA" id="ARBA00023157"/>
    </source>
</evidence>
<dbReference type="Gene3D" id="1.25.40.10">
    <property type="entry name" value="Tetratricopeptide repeat domain"/>
    <property type="match status" value="2"/>
</dbReference>
<dbReference type="InterPro" id="IPR036249">
    <property type="entry name" value="Thioredoxin-like_sf"/>
</dbReference>
<keyword evidence="1" id="KW-1015">Disulfide bond</keyword>
<dbReference type="SUPFAM" id="SSF48452">
    <property type="entry name" value="TPR-like"/>
    <property type="match status" value="2"/>
</dbReference>
<dbReference type="CDD" id="cd02947">
    <property type="entry name" value="TRX_family"/>
    <property type="match status" value="1"/>
</dbReference>
<name>A0A7S0XHR3_9CHLO</name>
<dbReference type="Pfam" id="PF14559">
    <property type="entry name" value="TPR_19"/>
    <property type="match status" value="1"/>
</dbReference>
<evidence type="ECO:0000313" key="3">
    <source>
        <dbReference type="EMBL" id="CAD8723047.1"/>
    </source>
</evidence>
<dbReference type="InterPro" id="IPR017937">
    <property type="entry name" value="Thioredoxin_CS"/>
</dbReference>
<dbReference type="SMART" id="SM00028">
    <property type="entry name" value="TPR"/>
    <property type="match status" value="5"/>
</dbReference>
<sequence length="371" mass="38531">MAEAKERGNALYKSGSFAPAVAAYDESIAIDPTVASVFANKAAALSGQGKAFFPQAVRACVTAVALDPAYLRARQRLGSLCVKLGELDSAVAAAEAHMLQDPDSTGGAALLCQLRSLRDGRTEGNAAFKEGKKEQARLAYSAALEKAVAAAVLAGGEAEVTAPEAVPGAGLLLCNRAACASALGDHAAALSDADAALVADPEYTKASLRRAHALDALGRADEALDAFAMLRALLPGDQSIADAVNTCRAAGAGGAGGNTVKEKAGPIHISSGEHYRAVVARAKLCLVDFTASWCGPCKQIAPVFERLALQHPAVHFLKVDVDEVQEVAAAENVRSMPTFKLYRYGVKVEEFSGADPNKLGQLIDQYWPTIA</sequence>
<dbReference type="PROSITE" id="PS51352">
    <property type="entry name" value="THIOREDOXIN_2"/>
    <property type="match status" value="1"/>
</dbReference>
<evidence type="ECO:0000259" key="2">
    <source>
        <dbReference type="PROSITE" id="PS51352"/>
    </source>
</evidence>
<dbReference type="GO" id="GO:0006950">
    <property type="term" value="P:response to stress"/>
    <property type="evidence" value="ECO:0007669"/>
    <property type="project" value="UniProtKB-ARBA"/>
</dbReference>
<accession>A0A7S0XHR3</accession>
<feature type="domain" description="Thioredoxin" evidence="2">
    <location>
        <begin position="233"/>
        <end position="368"/>
    </location>
</feature>